<keyword evidence="4 5" id="KW-0472">Membrane</keyword>
<evidence type="ECO:0000313" key="6">
    <source>
        <dbReference type="EMBL" id="ELU45517.1"/>
    </source>
</evidence>
<dbReference type="GO" id="GO:0016020">
    <property type="term" value="C:membrane"/>
    <property type="evidence" value="ECO:0007669"/>
    <property type="project" value="UniProtKB-SubCell"/>
</dbReference>
<dbReference type="OMA" id="NWRLAND"/>
<protein>
    <submittedName>
        <fullName evidence="6">MAPEG domain-containing protein</fullName>
    </submittedName>
</protein>
<evidence type="ECO:0000313" key="7">
    <source>
        <dbReference type="Proteomes" id="UP000011668"/>
    </source>
</evidence>
<dbReference type="OrthoDB" id="410651at2759"/>
<feature type="transmembrane region" description="Helical" evidence="5">
    <location>
        <begin position="12"/>
        <end position="37"/>
    </location>
</feature>
<dbReference type="GO" id="GO:0005635">
    <property type="term" value="C:nuclear envelope"/>
    <property type="evidence" value="ECO:0007669"/>
    <property type="project" value="TreeGrafter"/>
</dbReference>
<dbReference type="GO" id="GO:0004364">
    <property type="term" value="F:glutathione transferase activity"/>
    <property type="evidence" value="ECO:0007669"/>
    <property type="project" value="TreeGrafter"/>
</dbReference>
<evidence type="ECO:0000256" key="2">
    <source>
        <dbReference type="ARBA" id="ARBA00022692"/>
    </source>
</evidence>
<keyword evidence="2 5" id="KW-0812">Transmembrane</keyword>
<keyword evidence="7" id="KW-1185">Reference proteome</keyword>
<dbReference type="Gene3D" id="1.20.120.550">
    <property type="entry name" value="Membrane associated eicosanoid/glutathione metabolism-like domain"/>
    <property type="match status" value="1"/>
</dbReference>
<dbReference type="GO" id="GO:0005783">
    <property type="term" value="C:endoplasmic reticulum"/>
    <property type="evidence" value="ECO:0007669"/>
    <property type="project" value="TreeGrafter"/>
</dbReference>
<dbReference type="InterPro" id="IPR050997">
    <property type="entry name" value="MAPEG"/>
</dbReference>
<dbReference type="PANTHER" id="PTHR10250:SF26">
    <property type="entry name" value="GLUTATHIONE S-TRANSFERASE 3, MITOCHONDRIAL"/>
    <property type="match status" value="1"/>
</dbReference>
<evidence type="ECO:0000256" key="4">
    <source>
        <dbReference type="ARBA" id="ARBA00023136"/>
    </source>
</evidence>
<dbReference type="InterPro" id="IPR023352">
    <property type="entry name" value="MAPEG-like_dom_sf"/>
</dbReference>
<gene>
    <name evidence="6" type="ORF">AG1IA_00451</name>
</gene>
<comment type="subcellular location">
    <subcellularLocation>
        <location evidence="1">Membrane</location>
        <topology evidence="1">Multi-pass membrane protein</topology>
    </subcellularLocation>
</comment>
<comment type="caution">
    <text evidence="6">The sequence shown here is derived from an EMBL/GenBank/DDBJ whole genome shotgun (WGS) entry which is preliminary data.</text>
</comment>
<organism evidence="6 7">
    <name type="scientific">Thanatephorus cucumeris (strain AG1-IA)</name>
    <name type="common">Rice sheath blight fungus</name>
    <name type="synonym">Rhizoctonia solani</name>
    <dbReference type="NCBI Taxonomy" id="983506"/>
    <lineage>
        <taxon>Eukaryota</taxon>
        <taxon>Fungi</taxon>
        <taxon>Dikarya</taxon>
        <taxon>Basidiomycota</taxon>
        <taxon>Agaricomycotina</taxon>
        <taxon>Agaricomycetes</taxon>
        <taxon>Cantharellales</taxon>
        <taxon>Ceratobasidiaceae</taxon>
        <taxon>Rhizoctonia</taxon>
        <taxon>Rhizoctonia solani AG-1</taxon>
    </lineage>
</organism>
<accession>L8X8U7</accession>
<dbReference type="GO" id="GO:0004602">
    <property type="term" value="F:glutathione peroxidase activity"/>
    <property type="evidence" value="ECO:0007669"/>
    <property type="project" value="TreeGrafter"/>
</dbReference>
<dbReference type="STRING" id="983506.L8X8U7"/>
<sequence length="183" mass="20367">MPTTITIPDNYGYVALAAISTGFLTAFQTTLVSNALYAEKDEMDKSIEALKFNCAQRAHQNTLEWLPHVLFFTTFLGLRYPTLAASLGGVWSASRVLYTLGYASGDPKKEDSLAASRTWVCYLVLHMQVLNWRLANDTFVSGYAPVKRATGTRVKSKPLVRSWMFISLAGTMPTNNCEKLQQL</sequence>
<reference evidence="6 7" key="1">
    <citation type="journal article" date="2013" name="Nat. Commun.">
        <title>The evolution and pathogenic mechanisms of the rice sheath blight pathogen.</title>
        <authorList>
            <person name="Zheng A."/>
            <person name="Lin R."/>
            <person name="Xu L."/>
            <person name="Qin P."/>
            <person name="Tang C."/>
            <person name="Ai P."/>
            <person name="Zhang D."/>
            <person name="Liu Y."/>
            <person name="Sun Z."/>
            <person name="Feng H."/>
            <person name="Wang Y."/>
            <person name="Chen Y."/>
            <person name="Liang X."/>
            <person name="Fu R."/>
            <person name="Li Q."/>
            <person name="Zhang J."/>
            <person name="Yu X."/>
            <person name="Xie Z."/>
            <person name="Ding L."/>
            <person name="Guan P."/>
            <person name="Tang J."/>
            <person name="Liang Y."/>
            <person name="Wang S."/>
            <person name="Deng Q."/>
            <person name="Li S."/>
            <person name="Zhu J."/>
            <person name="Wang L."/>
            <person name="Liu H."/>
            <person name="Li P."/>
        </authorList>
    </citation>
    <scope>NUCLEOTIDE SEQUENCE [LARGE SCALE GENOMIC DNA]</scope>
    <source>
        <strain evidence="7">AG-1 IA</strain>
    </source>
</reference>
<name>L8X8U7_THACA</name>
<dbReference type="SUPFAM" id="SSF161084">
    <property type="entry name" value="MAPEG domain-like"/>
    <property type="match status" value="1"/>
</dbReference>
<dbReference type="InterPro" id="IPR001129">
    <property type="entry name" value="Membr-assoc_MAPEG"/>
</dbReference>
<proteinExistence type="predicted"/>
<keyword evidence="3 5" id="KW-1133">Transmembrane helix</keyword>
<evidence type="ECO:0000256" key="1">
    <source>
        <dbReference type="ARBA" id="ARBA00004141"/>
    </source>
</evidence>
<dbReference type="Proteomes" id="UP000011668">
    <property type="component" value="Unassembled WGS sequence"/>
</dbReference>
<dbReference type="EMBL" id="AFRT01000066">
    <property type="protein sequence ID" value="ELU45517.1"/>
    <property type="molecule type" value="Genomic_DNA"/>
</dbReference>
<dbReference type="PANTHER" id="PTHR10250">
    <property type="entry name" value="MICROSOMAL GLUTATHIONE S-TRANSFERASE"/>
    <property type="match status" value="1"/>
</dbReference>
<dbReference type="HOGENOM" id="CLU_110291_1_1_1"/>
<evidence type="ECO:0000256" key="3">
    <source>
        <dbReference type="ARBA" id="ARBA00022989"/>
    </source>
</evidence>
<evidence type="ECO:0000256" key="5">
    <source>
        <dbReference type="SAM" id="Phobius"/>
    </source>
</evidence>
<dbReference type="Pfam" id="PF01124">
    <property type="entry name" value="MAPEG"/>
    <property type="match status" value="1"/>
</dbReference>
<dbReference type="AlphaFoldDB" id="L8X8U7"/>